<reference evidence="4 5" key="1">
    <citation type="journal article" date="2018" name="Front. Microbiol.">
        <title>Genome-Wide Analysis of Corynespora cassiicola Leaf Fall Disease Putative Effectors.</title>
        <authorList>
            <person name="Lopez D."/>
            <person name="Ribeiro S."/>
            <person name="Label P."/>
            <person name="Fumanal B."/>
            <person name="Venisse J.S."/>
            <person name="Kohler A."/>
            <person name="de Oliveira R.R."/>
            <person name="Labutti K."/>
            <person name="Lipzen A."/>
            <person name="Lail K."/>
            <person name="Bauer D."/>
            <person name="Ohm R.A."/>
            <person name="Barry K.W."/>
            <person name="Spatafora J."/>
            <person name="Grigoriev I.V."/>
            <person name="Martin F.M."/>
            <person name="Pujade-Renaud V."/>
        </authorList>
    </citation>
    <scope>NUCLEOTIDE SEQUENCE [LARGE SCALE GENOMIC DNA]</scope>
    <source>
        <strain evidence="4 5">Philippines</strain>
    </source>
</reference>
<dbReference type="STRING" id="1448308.A0A2T2NW86"/>
<proteinExistence type="predicted"/>
<dbReference type="InterPro" id="IPR056124">
    <property type="entry name" value="DUF7707"/>
</dbReference>
<dbReference type="OrthoDB" id="2439692at2759"/>
<name>A0A2T2NW86_CORCC</name>
<evidence type="ECO:0000259" key="3">
    <source>
        <dbReference type="Pfam" id="PF24808"/>
    </source>
</evidence>
<feature type="domain" description="DUF7707" evidence="3">
    <location>
        <begin position="28"/>
        <end position="134"/>
    </location>
</feature>
<protein>
    <recommendedName>
        <fullName evidence="3">DUF7707 domain-containing protein</fullName>
    </recommendedName>
</protein>
<feature type="signal peptide" evidence="2">
    <location>
        <begin position="1"/>
        <end position="18"/>
    </location>
</feature>
<organism evidence="4 5">
    <name type="scientific">Corynespora cassiicola Philippines</name>
    <dbReference type="NCBI Taxonomy" id="1448308"/>
    <lineage>
        <taxon>Eukaryota</taxon>
        <taxon>Fungi</taxon>
        <taxon>Dikarya</taxon>
        <taxon>Ascomycota</taxon>
        <taxon>Pezizomycotina</taxon>
        <taxon>Dothideomycetes</taxon>
        <taxon>Pleosporomycetidae</taxon>
        <taxon>Pleosporales</taxon>
        <taxon>Corynesporascaceae</taxon>
        <taxon>Corynespora</taxon>
    </lineage>
</organism>
<dbReference type="PANTHER" id="PTHR38118">
    <property type="entry name" value="ANCHORED CELL WALL PROTEIN 11-RELATED"/>
    <property type="match status" value="1"/>
</dbReference>
<dbReference type="AlphaFoldDB" id="A0A2T2NW86"/>
<keyword evidence="2" id="KW-0732">Signal</keyword>
<keyword evidence="1" id="KW-1133">Transmembrane helix</keyword>
<keyword evidence="5" id="KW-1185">Reference proteome</keyword>
<gene>
    <name evidence="4" type="ORF">BS50DRAFT_631689</name>
</gene>
<evidence type="ECO:0000256" key="1">
    <source>
        <dbReference type="SAM" id="Phobius"/>
    </source>
</evidence>
<dbReference type="Pfam" id="PF24808">
    <property type="entry name" value="DUF7707"/>
    <property type="match status" value="1"/>
</dbReference>
<accession>A0A2T2NW86</accession>
<feature type="chain" id="PRO_5015530270" description="DUF7707 domain-containing protein" evidence="2">
    <location>
        <begin position="19"/>
        <end position="205"/>
    </location>
</feature>
<dbReference type="EMBL" id="KZ678132">
    <property type="protein sequence ID" value="PSN69701.1"/>
    <property type="molecule type" value="Genomic_DNA"/>
</dbReference>
<dbReference type="Proteomes" id="UP000240883">
    <property type="component" value="Unassembled WGS sequence"/>
</dbReference>
<dbReference type="PANTHER" id="PTHR38118:SF2">
    <property type="entry name" value="CDP-ALCOHOL PHOSPHATIDYLTRANSFERASE PROTEIN"/>
    <property type="match status" value="1"/>
</dbReference>
<evidence type="ECO:0000313" key="4">
    <source>
        <dbReference type="EMBL" id="PSN69701.1"/>
    </source>
</evidence>
<keyword evidence="1" id="KW-0472">Membrane</keyword>
<keyword evidence="1" id="KW-0812">Transmembrane</keyword>
<evidence type="ECO:0000313" key="5">
    <source>
        <dbReference type="Proteomes" id="UP000240883"/>
    </source>
</evidence>
<feature type="transmembrane region" description="Helical" evidence="1">
    <location>
        <begin position="186"/>
        <end position="204"/>
    </location>
</feature>
<sequence>MRSVFALGLMAFAGFAAAQDQPQDNYPYTIDPDSVAGSDRQAWCDSQRAQCPLICLQQPGVTSQTTVENDCDPDTLVYSCVCENNVSPNITQFSQTLPYYICTEWGTQCVNNCNNDNTCQDACRADHPCGAQQPLKPNNTIASTASTAAPTATGSDGAPTTGLLGATGMPSGDQGGAASAMFDIGASYSMAILFAGVFAGFAILL</sequence>
<evidence type="ECO:0000256" key="2">
    <source>
        <dbReference type="SAM" id="SignalP"/>
    </source>
</evidence>